<evidence type="ECO:0000256" key="1">
    <source>
        <dbReference type="SAM" id="MobiDB-lite"/>
    </source>
</evidence>
<evidence type="ECO:0000313" key="2">
    <source>
        <dbReference type="EnsemblMetazoa" id="GAUT016943-PA"/>
    </source>
</evidence>
<accession>A0A1A9UVF9</accession>
<dbReference type="AlphaFoldDB" id="A0A1A9UVF9"/>
<evidence type="ECO:0000313" key="3">
    <source>
        <dbReference type="Proteomes" id="UP000078200"/>
    </source>
</evidence>
<dbReference type="VEuPathDB" id="VectorBase:GAUT016943"/>
<protein>
    <submittedName>
        <fullName evidence="2">Uncharacterized protein</fullName>
    </submittedName>
</protein>
<dbReference type="EnsemblMetazoa" id="GAUT016943-RA">
    <property type="protein sequence ID" value="GAUT016943-PA"/>
    <property type="gene ID" value="GAUT016943"/>
</dbReference>
<organism evidence="2 3">
    <name type="scientific">Glossina austeni</name>
    <name type="common">Savannah tsetse fly</name>
    <dbReference type="NCBI Taxonomy" id="7395"/>
    <lineage>
        <taxon>Eukaryota</taxon>
        <taxon>Metazoa</taxon>
        <taxon>Ecdysozoa</taxon>
        <taxon>Arthropoda</taxon>
        <taxon>Hexapoda</taxon>
        <taxon>Insecta</taxon>
        <taxon>Pterygota</taxon>
        <taxon>Neoptera</taxon>
        <taxon>Endopterygota</taxon>
        <taxon>Diptera</taxon>
        <taxon>Brachycera</taxon>
        <taxon>Muscomorpha</taxon>
        <taxon>Hippoboscoidea</taxon>
        <taxon>Glossinidae</taxon>
        <taxon>Glossina</taxon>
    </lineage>
</organism>
<keyword evidence="3" id="KW-1185">Reference proteome</keyword>
<sequence>MGKENEIANLAGPNILENTLQQKRKMDVSESEDKAKLTELIGINAVATEARKSSLKFFKASSTIISSIYSRQDSNIGGNSNSISNSIKRGRNQEFKSSGLQKSPIKVKQAYQNFQTTGLKTLMVGSNKSATTSINNEQPRPSHYKSTTNFNKALCRSEWASDANHYRCRKRCHSDDSYDECIPKKKIRLQLTGKNLNVTAKASDSDSTDTEVDRRLPPSTELNNNLITASDTGILEDEELESEGEVMDELAAEEGIVIEPGNNHECTLGNRELNGKCSCLLRFVGKDVWSYNPDDFI</sequence>
<name>A0A1A9UVF9_GLOAU</name>
<feature type="region of interest" description="Disordered" evidence="1">
    <location>
        <begin position="200"/>
        <end position="221"/>
    </location>
</feature>
<proteinExistence type="predicted"/>
<reference evidence="2" key="1">
    <citation type="submission" date="2020-05" db="UniProtKB">
        <authorList>
            <consortium name="EnsemblMetazoa"/>
        </authorList>
    </citation>
    <scope>IDENTIFICATION</scope>
    <source>
        <strain evidence="2">TTRI</strain>
    </source>
</reference>
<dbReference type="Proteomes" id="UP000078200">
    <property type="component" value="Unassembled WGS sequence"/>
</dbReference>